<gene>
    <name evidence="6" type="ORF">GCM10010466_24220</name>
</gene>
<proteinExistence type="predicted"/>
<sequence>MRPGELYRVDIVKAVRSIAAFLEGAEETRWLSDEQLQSAVQWKLMNIGEAASGISEATRTRRPDVPWKRIHGFRNVLAHAYFSVGLDAVWTTCNTSIPALEKDVLDLLWLMDPDRARRFGSPHGDLG</sequence>
<dbReference type="InterPro" id="IPR008201">
    <property type="entry name" value="HepT-like"/>
</dbReference>
<protein>
    <submittedName>
        <fullName evidence="6">DUF86 domain-containing protein</fullName>
    </submittedName>
</protein>
<accession>A0ABP6N3K3</accession>
<reference evidence="7" key="1">
    <citation type="journal article" date="2019" name="Int. J. Syst. Evol. Microbiol.">
        <title>The Global Catalogue of Microorganisms (GCM) 10K type strain sequencing project: providing services to taxonomists for standard genome sequencing and annotation.</title>
        <authorList>
            <consortium name="The Broad Institute Genomics Platform"/>
            <consortium name="The Broad Institute Genome Sequencing Center for Infectious Disease"/>
            <person name="Wu L."/>
            <person name="Ma J."/>
        </authorList>
    </citation>
    <scope>NUCLEOTIDE SEQUENCE [LARGE SCALE GENOMIC DNA]</scope>
    <source>
        <strain evidence="7">JCM 9373</strain>
    </source>
</reference>
<evidence type="ECO:0000256" key="3">
    <source>
        <dbReference type="ARBA" id="ARBA00022722"/>
    </source>
</evidence>
<keyword evidence="2" id="KW-1277">Toxin-antitoxin system</keyword>
<evidence type="ECO:0000256" key="2">
    <source>
        <dbReference type="ARBA" id="ARBA00022649"/>
    </source>
</evidence>
<keyword evidence="1" id="KW-0597">Phosphoprotein</keyword>
<dbReference type="InterPro" id="IPR051813">
    <property type="entry name" value="HepT_RNase_toxin"/>
</dbReference>
<dbReference type="PANTHER" id="PTHR34139:SF1">
    <property type="entry name" value="RNASE MJ1380-RELATED"/>
    <property type="match status" value="1"/>
</dbReference>
<evidence type="ECO:0000256" key="1">
    <source>
        <dbReference type="ARBA" id="ARBA00022553"/>
    </source>
</evidence>
<keyword evidence="7" id="KW-1185">Reference proteome</keyword>
<evidence type="ECO:0000313" key="7">
    <source>
        <dbReference type="Proteomes" id="UP001500320"/>
    </source>
</evidence>
<evidence type="ECO:0000256" key="4">
    <source>
        <dbReference type="ARBA" id="ARBA00022741"/>
    </source>
</evidence>
<organism evidence="6 7">
    <name type="scientific">Planomonospora alba</name>
    <dbReference type="NCBI Taxonomy" id="161354"/>
    <lineage>
        <taxon>Bacteria</taxon>
        <taxon>Bacillati</taxon>
        <taxon>Actinomycetota</taxon>
        <taxon>Actinomycetes</taxon>
        <taxon>Streptosporangiales</taxon>
        <taxon>Streptosporangiaceae</taxon>
        <taxon>Planomonospora</taxon>
    </lineage>
</organism>
<keyword evidence="4" id="KW-0547">Nucleotide-binding</keyword>
<dbReference type="EMBL" id="BAAAUT010000016">
    <property type="protein sequence ID" value="GAA3132773.1"/>
    <property type="molecule type" value="Genomic_DNA"/>
</dbReference>
<comment type="caution">
    <text evidence="6">The sequence shown here is derived from an EMBL/GenBank/DDBJ whole genome shotgun (WGS) entry which is preliminary data.</text>
</comment>
<evidence type="ECO:0000256" key="5">
    <source>
        <dbReference type="ARBA" id="ARBA00022801"/>
    </source>
</evidence>
<keyword evidence="3" id="KW-0540">Nuclease</keyword>
<dbReference type="Pfam" id="PF01934">
    <property type="entry name" value="HepT-like"/>
    <property type="match status" value="1"/>
</dbReference>
<dbReference type="PANTHER" id="PTHR34139">
    <property type="entry name" value="UPF0331 PROTEIN MJ0127"/>
    <property type="match status" value="1"/>
</dbReference>
<dbReference type="Proteomes" id="UP001500320">
    <property type="component" value="Unassembled WGS sequence"/>
</dbReference>
<keyword evidence="5" id="KW-0378">Hydrolase</keyword>
<name>A0ABP6N3K3_9ACTN</name>
<evidence type="ECO:0000313" key="6">
    <source>
        <dbReference type="EMBL" id="GAA3132773.1"/>
    </source>
</evidence>